<gene>
    <name evidence="1" type="ORF">BRAFLDRAFT_73018</name>
</gene>
<dbReference type="EMBL" id="GG666456">
    <property type="protein sequence ID" value="EEN69124.1"/>
    <property type="molecule type" value="Genomic_DNA"/>
</dbReference>
<protein>
    <submittedName>
        <fullName evidence="1">Uncharacterized protein</fullName>
    </submittedName>
</protein>
<dbReference type="InParanoid" id="C3XR06"/>
<sequence length="110" mass="11923">MDQGSLVLPLLDGFLRRNADRVGPLLAVDLSCKVGAGIVEFKTKAVIKPFPVERQDYNKAYVGGDASQILQLSAIQGELFSCGNKNWRATGSYKMSPCQGCQTDDRALTV</sequence>
<reference evidence="1" key="1">
    <citation type="journal article" date="2008" name="Nature">
        <title>The amphioxus genome and the evolution of the chordate karyotype.</title>
        <authorList>
            <consortium name="US DOE Joint Genome Institute (JGI-PGF)"/>
            <person name="Putnam N.H."/>
            <person name="Butts T."/>
            <person name="Ferrier D.E.K."/>
            <person name="Furlong R.F."/>
            <person name="Hellsten U."/>
            <person name="Kawashima T."/>
            <person name="Robinson-Rechavi M."/>
            <person name="Shoguchi E."/>
            <person name="Terry A."/>
            <person name="Yu J.-K."/>
            <person name="Benito-Gutierrez E.L."/>
            <person name="Dubchak I."/>
            <person name="Garcia-Fernandez J."/>
            <person name="Gibson-Brown J.J."/>
            <person name="Grigoriev I.V."/>
            <person name="Horton A.C."/>
            <person name="de Jong P.J."/>
            <person name="Jurka J."/>
            <person name="Kapitonov V.V."/>
            <person name="Kohara Y."/>
            <person name="Kuroki Y."/>
            <person name="Lindquist E."/>
            <person name="Lucas S."/>
            <person name="Osoegawa K."/>
            <person name="Pennacchio L.A."/>
            <person name="Salamov A.A."/>
            <person name="Satou Y."/>
            <person name="Sauka-Spengler T."/>
            <person name="Schmutz J."/>
            <person name="Shin-I T."/>
            <person name="Toyoda A."/>
            <person name="Bronner-Fraser M."/>
            <person name="Fujiyama A."/>
            <person name="Holland L.Z."/>
            <person name="Holland P.W.H."/>
            <person name="Satoh N."/>
            <person name="Rokhsar D.S."/>
        </authorList>
    </citation>
    <scope>NUCLEOTIDE SEQUENCE [LARGE SCALE GENOMIC DNA]</scope>
    <source>
        <strain evidence="1">S238N-H82</strain>
        <tissue evidence="1">Testes</tissue>
    </source>
</reference>
<organism>
    <name type="scientific">Branchiostoma floridae</name>
    <name type="common">Florida lancelet</name>
    <name type="synonym">Amphioxus</name>
    <dbReference type="NCBI Taxonomy" id="7739"/>
    <lineage>
        <taxon>Eukaryota</taxon>
        <taxon>Metazoa</taxon>
        <taxon>Chordata</taxon>
        <taxon>Cephalochordata</taxon>
        <taxon>Leptocardii</taxon>
        <taxon>Amphioxiformes</taxon>
        <taxon>Branchiostomatidae</taxon>
        <taxon>Branchiostoma</taxon>
    </lineage>
</organism>
<proteinExistence type="predicted"/>
<dbReference type="AlphaFoldDB" id="C3XR06"/>
<evidence type="ECO:0000313" key="1">
    <source>
        <dbReference type="EMBL" id="EEN69124.1"/>
    </source>
</evidence>
<accession>C3XR06</accession>
<name>C3XR06_BRAFL</name>